<evidence type="ECO:0000259" key="1">
    <source>
        <dbReference type="Pfam" id="PF01850"/>
    </source>
</evidence>
<keyword evidence="3" id="KW-1185">Reference proteome</keyword>
<gene>
    <name evidence="2" type="ORF">GFC01_09555</name>
</gene>
<proteinExistence type="predicted"/>
<dbReference type="Proteomes" id="UP000441717">
    <property type="component" value="Unassembled WGS sequence"/>
</dbReference>
<dbReference type="InterPro" id="IPR002716">
    <property type="entry name" value="PIN_dom"/>
</dbReference>
<dbReference type="Pfam" id="PF01850">
    <property type="entry name" value="PIN"/>
    <property type="match status" value="1"/>
</dbReference>
<dbReference type="PANTHER" id="PTHR39677">
    <property type="entry name" value="RIBONUCLEASE VAPC6"/>
    <property type="match status" value="1"/>
</dbReference>
<evidence type="ECO:0000313" key="3">
    <source>
        <dbReference type="Proteomes" id="UP000441717"/>
    </source>
</evidence>
<dbReference type="Gene3D" id="3.40.50.1010">
    <property type="entry name" value="5'-nuclease"/>
    <property type="match status" value="1"/>
</dbReference>
<feature type="domain" description="PIN" evidence="1">
    <location>
        <begin position="19"/>
        <end position="162"/>
    </location>
</feature>
<dbReference type="SUPFAM" id="SSF88723">
    <property type="entry name" value="PIN domain-like"/>
    <property type="match status" value="1"/>
</dbReference>
<protein>
    <submittedName>
        <fullName evidence="2">PIN domain-containing protein</fullName>
    </submittedName>
</protein>
<organism evidence="2 3">
    <name type="scientific">Desulfofundulus thermobenzoicus</name>
    <dbReference type="NCBI Taxonomy" id="29376"/>
    <lineage>
        <taxon>Bacteria</taxon>
        <taxon>Bacillati</taxon>
        <taxon>Bacillota</taxon>
        <taxon>Clostridia</taxon>
        <taxon>Eubacteriales</taxon>
        <taxon>Peptococcaceae</taxon>
        <taxon>Desulfofundulus</taxon>
    </lineage>
</organism>
<accession>A0A6N7IRG2</accession>
<dbReference type="PANTHER" id="PTHR39677:SF4">
    <property type="entry name" value="RIBONUCLEASE VAPC6"/>
    <property type="match status" value="1"/>
</dbReference>
<reference evidence="2 3" key="1">
    <citation type="submission" date="2019-10" db="EMBL/GenBank/DDBJ databases">
        <title>Comparative genomics of sulfur disproportionating microorganisms.</title>
        <authorList>
            <person name="Ward L.M."/>
            <person name="Bertran E."/>
            <person name="Johnston D."/>
        </authorList>
    </citation>
    <scope>NUCLEOTIDE SEQUENCE [LARGE SCALE GENOMIC DNA]</scope>
    <source>
        <strain evidence="2 3">DSM 14055</strain>
    </source>
</reference>
<dbReference type="EMBL" id="WHYR01000023">
    <property type="protein sequence ID" value="MQL52501.1"/>
    <property type="molecule type" value="Genomic_DNA"/>
</dbReference>
<comment type="caution">
    <text evidence="2">The sequence shown here is derived from an EMBL/GenBank/DDBJ whole genome shotgun (WGS) entry which is preliminary data.</text>
</comment>
<dbReference type="InterPro" id="IPR029060">
    <property type="entry name" value="PIN-like_dom_sf"/>
</dbReference>
<sequence>MFWRRNHSLTFDRIEGKRVFLDANIFVYHFTGLSIECTELLHRCEDGSINGFTTIGVIMEVLHRLMMIEAVNKGLVSPGNVAKKLKEKPEVVQQLNSYAEYALRIPEMGIQVLPYTLADCRNSQQFRQKYGLLTNDSFLLSAMDRMNCPHLASADEDFQRVEEIQLFRPADIGHRG</sequence>
<dbReference type="AlphaFoldDB" id="A0A6N7IRG2"/>
<evidence type="ECO:0000313" key="2">
    <source>
        <dbReference type="EMBL" id="MQL52501.1"/>
    </source>
</evidence>
<name>A0A6N7IRG2_9FIRM</name>